<dbReference type="RefSeq" id="WP_271022022.1">
    <property type="nucleotide sequence ID" value="NZ_JAQHXR010000008.1"/>
</dbReference>
<comment type="caution">
    <text evidence="1">The sequence shown here is derived from an EMBL/GenBank/DDBJ whole genome shotgun (WGS) entry which is preliminary data.</text>
</comment>
<dbReference type="Proteomes" id="UP001210261">
    <property type="component" value="Unassembled WGS sequence"/>
</dbReference>
<proteinExistence type="predicted"/>
<evidence type="ECO:0000313" key="2">
    <source>
        <dbReference type="Proteomes" id="UP001210261"/>
    </source>
</evidence>
<name>A0ABT4VG15_9HELI</name>
<reference evidence="1 2" key="1">
    <citation type="submission" date="2023-01" db="EMBL/GenBank/DDBJ databases">
        <title>Description of Helicobacter ibis sp. nov. isolated from faecal droppings of black-faced ibis (Theristicus melanopis).</title>
        <authorList>
            <person name="Lopez-Cantillo M."/>
            <person name="Vidal-Veuthey B."/>
            <person name="Mella A."/>
            <person name="De La Haba R."/>
            <person name="Collado L."/>
        </authorList>
    </citation>
    <scope>NUCLEOTIDE SEQUENCE [LARGE SCALE GENOMIC DNA]</scope>
    <source>
        <strain evidence="1 2">A82</strain>
    </source>
</reference>
<accession>A0ABT4VG15</accession>
<organism evidence="1 2">
    <name type="scientific">Helicobacter ibis</name>
    <dbReference type="NCBI Taxonomy" id="2962633"/>
    <lineage>
        <taxon>Bacteria</taxon>
        <taxon>Pseudomonadati</taxon>
        <taxon>Campylobacterota</taxon>
        <taxon>Epsilonproteobacteria</taxon>
        <taxon>Campylobacterales</taxon>
        <taxon>Helicobacteraceae</taxon>
        <taxon>Helicobacter</taxon>
    </lineage>
</organism>
<dbReference type="EMBL" id="JAQHXR010000008">
    <property type="protein sequence ID" value="MDA3969661.1"/>
    <property type="molecule type" value="Genomic_DNA"/>
</dbReference>
<evidence type="ECO:0000313" key="1">
    <source>
        <dbReference type="EMBL" id="MDA3969661.1"/>
    </source>
</evidence>
<keyword evidence="2" id="KW-1185">Reference proteome</keyword>
<gene>
    <name evidence="1" type="ORF">PF021_08310</name>
</gene>
<sequence>MTKIVKIGKISNEEKEVLKEICNYDILEIPYFYSIKLYSMLQEVGGGGGAIRVSYI</sequence>
<protein>
    <submittedName>
        <fullName evidence="1">Uncharacterized protein</fullName>
    </submittedName>
</protein>